<evidence type="ECO:0000313" key="14">
    <source>
        <dbReference type="Proteomes" id="UP001432062"/>
    </source>
</evidence>
<dbReference type="PANTHER" id="PTHR33254">
    <property type="entry name" value="4-HYDROXY-4-METHYL-2-OXOGLUTARATE ALDOLASE 3-RELATED"/>
    <property type="match status" value="1"/>
</dbReference>
<evidence type="ECO:0000256" key="9">
    <source>
        <dbReference type="ARBA" id="ARBA00029596"/>
    </source>
</evidence>
<evidence type="ECO:0000256" key="5">
    <source>
        <dbReference type="ARBA" id="ARBA00012213"/>
    </source>
</evidence>
<comment type="subunit">
    <text evidence="4">Homotrimer.</text>
</comment>
<dbReference type="EMBL" id="CP109441">
    <property type="protein sequence ID" value="WUV44035.1"/>
    <property type="molecule type" value="Genomic_DNA"/>
</dbReference>
<keyword evidence="14" id="KW-1185">Reference proteome</keyword>
<gene>
    <name evidence="13" type="ORF">OG563_33285</name>
</gene>
<comment type="cofactor">
    <cofactor evidence="2">
        <name>a divalent metal cation</name>
        <dbReference type="ChEBI" id="CHEBI:60240"/>
    </cofactor>
</comment>
<evidence type="ECO:0000256" key="1">
    <source>
        <dbReference type="ARBA" id="ARBA00001342"/>
    </source>
</evidence>
<evidence type="ECO:0000256" key="4">
    <source>
        <dbReference type="ARBA" id="ARBA00011233"/>
    </source>
</evidence>
<dbReference type="Gene3D" id="3.50.30.40">
    <property type="entry name" value="Ribonuclease E inhibitor RraA/RraA-like"/>
    <property type="match status" value="1"/>
</dbReference>
<comment type="catalytic activity">
    <reaction evidence="12">
        <text>oxaloacetate + H(+) = pyruvate + CO2</text>
        <dbReference type="Rhea" id="RHEA:15641"/>
        <dbReference type="ChEBI" id="CHEBI:15361"/>
        <dbReference type="ChEBI" id="CHEBI:15378"/>
        <dbReference type="ChEBI" id="CHEBI:16452"/>
        <dbReference type="ChEBI" id="CHEBI:16526"/>
        <dbReference type="EC" id="4.1.1.112"/>
    </reaction>
</comment>
<dbReference type="EC" id="4.1.3.17" evidence="5"/>
<evidence type="ECO:0000256" key="6">
    <source>
        <dbReference type="ARBA" id="ARBA00012947"/>
    </source>
</evidence>
<evidence type="ECO:0000313" key="13">
    <source>
        <dbReference type="EMBL" id="WUV44035.1"/>
    </source>
</evidence>
<evidence type="ECO:0000256" key="8">
    <source>
        <dbReference type="ARBA" id="ARBA00025046"/>
    </source>
</evidence>
<dbReference type="SUPFAM" id="SSF89562">
    <property type="entry name" value="RraA-like"/>
    <property type="match status" value="1"/>
</dbReference>
<name>A0ABZ1YP33_9NOCA</name>
<evidence type="ECO:0000256" key="7">
    <source>
        <dbReference type="ARBA" id="ARBA00016549"/>
    </source>
</evidence>
<dbReference type="Pfam" id="PF03737">
    <property type="entry name" value="RraA-like"/>
    <property type="match status" value="1"/>
</dbReference>
<dbReference type="RefSeq" id="WP_329406738.1">
    <property type="nucleotide sequence ID" value="NZ_CP109441.1"/>
</dbReference>
<protein>
    <recommendedName>
        <fullName evidence="7">Putative 4-hydroxy-4-methyl-2-oxoglutarate aldolase</fullName>
        <ecNumber evidence="6">4.1.1.112</ecNumber>
        <ecNumber evidence="5">4.1.3.17</ecNumber>
    </recommendedName>
    <alternativeName>
        <fullName evidence="11">Oxaloacetate decarboxylase</fullName>
    </alternativeName>
    <alternativeName>
        <fullName evidence="9">Regulator of ribonuclease activity homolog</fullName>
    </alternativeName>
    <alternativeName>
        <fullName evidence="10">RraA-like protein</fullName>
    </alternativeName>
</protein>
<accession>A0ABZ1YP33</accession>
<dbReference type="CDD" id="cd16841">
    <property type="entry name" value="RraA_family"/>
    <property type="match status" value="1"/>
</dbReference>
<evidence type="ECO:0000256" key="11">
    <source>
        <dbReference type="ARBA" id="ARBA00032305"/>
    </source>
</evidence>
<proteinExistence type="inferred from homology"/>
<dbReference type="PANTHER" id="PTHR33254:SF4">
    <property type="entry name" value="4-HYDROXY-4-METHYL-2-OXOGLUTARATE ALDOLASE 3-RELATED"/>
    <property type="match status" value="1"/>
</dbReference>
<sequence length="200" mass="21264">MTATGMRLSSATVHEAAGRIGALPAQIKPLSPEMHIAGPAFPVRVPSGDNLWLHRAVYAASRGEVLVVETGGGFEYGYWGEILAEAAIARGLVGLVIHGGVRDSRRLVELGWPVFAERLCVRGTAKDPNGDGDLGEPVRLGDVTVRLGDLVVGDADGVVCVPAAVADDVRDKADRREQDEADHIRRLRAGETTLAIYQLP</sequence>
<comment type="catalytic activity">
    <reaction evidence="1">
        <text>4-hydroxy-4-methyl-2-oxoglutarate = 2 pyruvate</text>
        <dbReference type="Rhea" id="RHEA:22748"/>
        <dbReference type="ChEBI" id="CHEBI:15361"/>
        <dbReference type="ChEBI" id="CHEBI:58276"/>
        <dbReference type="EC" id="4.1.3.17"/>
    </reaction>
</comment>
<evidence type="ECO:0000256" key="2">
    <source>
        <dbReference type="ARBA" id="ARBA00001968"/>
    </source>
</evidence>
<dbReference type="EC" id="4.1.1.112" evidence="6"/>
<reference evidence="13" key="1">
    <citation type="submission" date="2022-10" db="EMBL/GenBank/DDBJ databases">
        <title>The complete genomes of actinobacterial strains from the NBC collection.</title>
        <authorList>
            <person name="Joergensen T.S."/>
            <person name="Alvarez Arevalo M."/>
            <person name="Sterndorff E.B."/>
            <person name="Faurdal D."/>
            <person name="Vuksanovic O."/>
            <person name="Mourched A.-S."/>
            <person name="Charusanti P."/>
            <person name="Shaw S."/>
            <person name="Blin K."/>
            <person name="Weber T."/>
        </authorList>
    </citation>
    <scope>NUCLEOTIDE SEQUENCE</scope>
    <source>
        <strain evidence="13">NBC_01482</strain>
    </source>
</reference>
<evidence type="ECO:0000256" key="10">
    <source>
        <dbReference type="ARBA" id="ARBA00030169"/>
    </source>
</evidence>
<dbReference type="InterPro" id="IPR036704">
    <property type="entry name" value="RraA/RraA-like_sf"/>
</dbReference>
<evidence type="ECO:0000256" key="3">
    <source>
        <dbReference type="ARBA" id="ARBA00008621"/>
    </source>
</evidence>
<dbReference type="Proteomes" id="UP001432062">
    <property type="component" value="Chromosome"/>
</dbReference>
<evidence type="ECO:0000256" key="12">
    <source>
        <dbReference type="ARBA" id="ARBA00047973"/>
    </source>
</evidence>
<organism evidence="13 14">
    <name type="scientific">Nocardia vinacea</name>
    <dbReference type="NCBI Taxonomy" id="96468"/>
    <lineage>
        <taxon>Bacteria</taxon>
        <taxon>Bacillati</taxon>
        <taxon>Actinomycetota</taxon>
        <taxon>Actinomycetes</taxon>
        <taxon>Mycobacteriales</taxon>
        <taxon>Nocardiaceae</taxon>
        <taxon>Nocardia</taxon>
    </lineage>
</organism>
<comment type="function">
    <text evidence="8">Catalyzes the aldol cleavage of 4-hydroxy-4-methyl-2-oxoglutarate (HMG) into 2 molecules of pyruvate. Also contains a secondary oxaloacetate (OAA) decarboxylase activity due to the common pyruvate enolate transition state formed following C-C bond cleavage in the retro-aldol and decarboxylation reactions.</text>
</comment>
<dbReference type="InterPro" id="IPR005493">
    <property type="entry name" value="RraA/RraA-like"/>
</dbReference>
<comment type="similarity">
    <text evidence="3">Belongs to the class II aldolase/RraA-like family.</text>
</comment>